<dbReference type="Proteomes" id="UP000310200">
    <property type="component" value="Unassembled WGS sequence"/>
</dbReference>
<dbReference type="PANTHER" id="PTHR14215">
    <property type="entry name" value="PROTEIN OF UNKNOWN FUNCTION DUF729"/>
    <property type="match status" value="1"/>
</dbReference>
<dbReference type="PANTHER" id="PTHR14215:SF0">
    <property type="entry name" value="WH2 DOMAIN-CONTAINING PROTEIN"/>
    <property type="match status" value="1"/>
</dbReference>
<evidence type="ECO:0000256" key="2">
    <source>
        <dbReference type="SAM" id="MobiDB-lite"/>
    </source>
</evidence>
<evidence type="ECO:0000256" key="1">
    <source>
        <dbReference type="ARBA" id="ARBA00005807"/>
    </source>
</evidence>
<feature type="compositionally biased region" description="Polar residues" evidence="2">
    <location>
        <begin position="126"/>
        <end position="136"/>
    </location>
</feature>
<proteinExistence type="inferred from homology"/>
<dbReference type="EMBL" id="QBLH01001321">
    <property type="protein sequence ID" value="TGZ52311.1"/>
    <property type="molecule type" value="Genomic_DNA"/>
</dbReference>
<dbReference type="Pfam" id="PF05308">
    <property type="entry name" value="Mito_fiss_reg"/>
    <property type="match status" value="2"/>
</dbReference>
<reference evidence="3 4" key="1">
    <citation type="journal article" date="2019" name="Philos. Trans. R. Soc. Lond., B, Biol. Sci.">
        <title>Ant behaviour and brain gene expression of defending hosts depend on the ecological success of the intruding social parasite.</title>
        <authorList>
            <person name="Kaur R."/>
            <person name="Stoldt M."/>
            <person name="Jongepier E."/>
            <person name="Feldmeyer B."/>
            <person name="Menzel F."/>
            <person name="Bornberg-Bauer E."/>
            <person name="Foitzik S."/>
        </authorList>
    </citation>
    <scope>NUCLEOTIDE SEQUENCE [LARGE SCALE GENOMIC DNA]</scope>
    <source>
        <tissue evidence="3">Whole body</tissue>
    </source>
</reference>
<comment type="similarity">
    <text evidence="1">Belongs to the MTFR1 family.</text>
</comment>
<name>A0A4S2KR23_9HYME</name>
<evidence type="ECO:0000313" key="4">
    <source>
        <dbReference type="Proteomes" id="UP000310200"/>
    </source>
</evidence>
<gene>
    <name evidence="3" type="ORF">DBV15_11781</name>
</gene>
<comment type="caution">
    <text evidence="3">The sequence shown here is derived from an EMBL/GenBank/DDBJ whole genome shotgun (WGS) entry which is preliminary data.</text>
</comment>
<dbReference type="STRING" id="300112.A0A4S2KR23"/>
<protein>
    <submittedName>
        <fullName evidence="3">Uncharacterized protein</fullName>
    </submittedName>
</protein>
<keyword evidence="4" id="KW-1185">Reference proteome</keyword>
<dbReference type="InterPro" id="IPR007972">
    <property type="entry name" value="Mtfr1"/>
</dbReference>
<accession>A0A4S2KR23</accession>
<sequence length="393" mass="43773">MCQSLAEFDNKLKTDKAYRSKVILHLSTIGGKNSKKITMAIMGRIIHCTLTTKYSWKGGKGKRQFCLFNGLLTAVICATRHTKHIDTVVAPDATEEGVITDGKQSNIMKETQIFMNMSETEETSILNESGEQSEASLTDVEDDSNKHLPDINNKKLMGDIKYYGKRRSIVRRIGSFLPLKPPPKIYVSVTPLHLMTNSMINEETSSNYVDTNGYPMSFSGSRPDLLEPISFGSEVRLLALEQELQELREQISTIVKSNKLSKYASVASLPNGADDMKSVPSPPPPPPPFPLPLPLLPPTTPHIARRASLQDHKIEDRKKIPSSVQKFTGDMLKDIDSVKLRPVVRSPGGHPIRVKRENSPCNDLQEILRRRYIAMQSPDSRNSSANLAMDGSF</sequence>
<dbReference type="AlphaFoldDB" id="A0A4S2KR23"/>
<organism evidence="3 4">
    <name type="scientific">Temnothorax longispinosus</name>
    <dbReference type="NCBI Taxonomy" id="300112"/>
    <lineage>
        <taxon>Eukaryota</taxon>
        <taxon>Metazoa</taxon>
        <taxon>Ecdysozoa</taxon>
        <taxon>Arthropoda</taxon>
        <taxon>Hexapoda</taxon>
        <taxon>Insecta</taxon>
        <taxon>Pterygota</taxon>
        <taxon>Neoptera</taxon>
        <taxon>Endopterygota</taxon>
        <taxon>Hymenoptera</taxon>
        <taxon>Apocrita</taxon>
        <taxon>Aculeata</taxon>
        <taxon>Formicoidea</taxon>
        <taxon>Formicidae</taxon>
        <taxon>Myrmicinae</taxon>
        <taxon>Temnothorax</taxon>
    </lineage>
</organism>
<feature type="region of interest" description="Disordered" evidence="2">
    <location>
        <begin position="126"/>
        <end position="150"/>
    </location>
</feature>
<evidence type="ECO:0000313" key="3">
    <source>
        <dbReference type="EMBL" id="TGZ52311.1"/>
    </source>
</evidence>